<feature type="compositionally biased region" description="Basic residues" evidence="1">
    <location>
        <begin position="75"/>
        <end position="84"/>
    </location>
</feature>
<organism evidence="2 3">
    <name type="scientific">Eumeta variegata</name>
    <name type="common">Bagworm moth</name>
    <name type="synonym">Eumeta japonica</name>
    <dbReference type="NCBI Taxonomy" id="151549"/>
    <lineage>
        <taxon>Eukaryota</taxon>
        <taxon>Metazoa</taxon>
        <taxon>Ecdysozoa</taxon>
        <taxon>Arthropoda</taxon>
        <taxon>Hexapoda</taxon>
        <taxon>Insecta</taxon>
        <taxon>Pterygota</taxon>
        <taxon>Neoptera</taxon>
        <taxon>Endopterygota</taxon>
        <taxon>Lepidoptera</taxon>
        <taxon>Glossata</taxon>
        <taxon>Ditrysia</taxon>
        <taxon>Tineoidea</taxon>
        <taxon>Psychidae</taxon>
        <taxon>Oiketicinae</taxon>
        <taxon>Eumeta</taxon>
    </lineage>
</organism>
<gene>
    <name evidence="2" type="ORF">EVAR_12460_1</name>
</gene>
<name>A0A4C1TPF7_EUMVA</name>
<keyword evidence="3" id="KW-1185">Reference proteome</keyword>
<evidence type="ECO:0000313" key="3">
    <source>
        <dbReference type="Proteomes" id="UP000299102"/>
    </source>
</evidence>
<feature type="region of interest" description="Disordered" evidence="1">
    <location>
        <begin position="63"/>
        <end position="84"/>
    </location>
</feature>
<dbReference type="AlphaFoldDB" id="A0A4C1TPF7"/>
<reference evidence="2 3" key="1">
    <citation type="journal article" date="2019" name="Commun. Biol.">
        <title>The bagworm genome reveals a unique fibroin gene that provides high tensile strength.</title>
        <authorList>
            <person name="Kono N."/>
            <person name="Nakamura H."/>
            <person name="Ohtoshi R."/>
            <person name="Tomita M."/>
            <person name="Numata K."/>
            <person name="Arakawa K."/>
        </authorList>
    </citation>
    <scope>NUCLEOTIDE SEQUENCE [LARGE SCALE GENOMIC DNA]</scope>
</reference>
<comment type="caution">
    <text evidence="2">The sequence shown here is derived from an EMBL/GenBank/DDBJ whole genome shotgun (WGS) entry which is preliminary data.</text>
</comment>
<accession>A0A4C1TPF7</accession>
<dbReference type="Proteomes" id="UP000299102">
    <property type="component" value="Unassembled WGS sequence"/>
</dbReference>
<evidence type="ECO:0000313" key="2">
    <source>
        <dbReference type="EMBL" id="GBP15860.1"/>
    </source>
</evidence>
<proteinExistence type="predicted"/>
<evidence type="ECO:0000256" key="1">
    <source>
        <dbReference type="SAM" id="MobiDB-lite"/>
    </source>
</evidence>
<dbReference type="EMBL" id="BGZK01000075">
    <property type="protein sequence ID" value="GBP15860.1"/>
    <property type="molecule type" value="Genomic_DNA"/>
</dbReference>
<sequence>MAQRNTRITRIQMFPPLASYISKRPHGQLLRMLACSKRASPAPAPEGRAEPSVRARSLSHIKLRPGSGGIAQHPARSKTKSVVHRGRLETINVNNIHY</sequence>
<protein>
    <submittedName>
        <fullName evidence="2">Uncharacterized protein</fullName>
    </submittedName>
</protein>